<organism evidence="7 8">
    <name type="scientific">Pseudobowmanella zhangzhouensis</name>
    <dbReference type="NCBI Taxonomy" id="1537679"/>
    <lineage>
        <taxon>Bacteria</taxon>
        <taxon>Pseudomonadati</taxon>
        <taxon>Pseudomonadota</taxon>
        <taxon>Gammaproteobacteria</taxon>
        <taxon>Alteromonadales</taxon>
        <taxon>Alteromonadaceae</taxon>
    </lineage>
</organism>
<reference evidence="8" key="1">
    <citation type="journal article" date="2019" name="Int. J. Syst. Evol. Microbiol.">
        <title>The Global Catalogue of Microorganisms (GCM) 10K type strain sequencing project: providing services to taxonomists for standard genome sequencing and annotation.</title>
        <authorList>
            <consortium name="The Broad Institute Genomics Platform"/>
            <consortium name="The Broad Institute Genome Sequencing Center for Infectious Disease"/>
            <person name="Wu L."/>
            <person name="Ma J."/>
        </authorList>
    </citation>
    <scope>NUCLEOTIDE SEQUENCE [LARGE SCALE GENOMIC DNA]</scope>
    <source>
        <strain evidence="8">CGMCC 1.16031</strain>
    </source>
</reference>
<dbReference type="NCBIfam" id="TIGR00367">
    <property type="entry name" value="calcium/sodium antiporter"/>
    <property type="match status" value="1"/>
</dbReference>
<dbReference type="InterPro" id="IPR004481">
    <property type="entry name" value="K/Na/Ca-exchanger"/>
</dbReference>
<gene>
    <name evidence="7" type="ORF">ACFP85_02140</name>
</gene>
<accession>A0ABW1XFD3</accession>
<feature type="domain" description="Sodium/calcium exchanger membrane region" evidence="6">
    <location>
        <begin position="4"/>
        <end position="144"/>
    </location>
</feature>
<feature type="transmembrane region" description="Helical" evidence="5">
    <location>
        <begin position="306"/>
        <end position="324"/>
    </location>
</feature>
<evidence type="ECO:0000256" key="1">
    <source>
        <dbReference type="ARBA" id="ARBA00004141"/>
    </source>
</evidence>
<feature type="transmembrane region" description="Helical" evidence="5">
    <location>
        <begin position="173"/>
        <end position="196"/>
    </location>
</feature>
<feature type="transmembrane region" description="Helical" evidence="5">
    <location>
        <begin position="105"/>
        <end position="124"/>
    </location>
</feature>
<dbReference type="Pfam" id="PF01699">
    <property type="entry name" value="Na_Ca_ex"/>
    <property type="match status" value="2"/>
</dbReference>
<feature type="domain" description="Sodium/calcium exchanger membrane region" evidence="6">
    <location>
        <begin position="174"/>
        <end position="320"/>
    </location>
</feature>
<feature type="transmembrane region" description="Helical" evidence="5">
    <location>
        <begin position="130"/>
        <end position="148"/>
    </location>
</feature>
<feature type="transmembrane region" description="Helical" evidence="5">
    <location>
        <begin position="275"/>
        <end position="294"/>
    </location>
</feature>
<name>A0ABW1XFD3_9ALTE</name>
<sequence length="326" mass="34133">MLLAALAILLGFVLLVWSADRFIEGAAATAQHAGMPPLLIGMVIVGFGTSAPEMVVSAMAALDGNPDLALGNALGSNIVNTGLIVGITALIVPIAVHSKIVRRELPVLLGIGLLCGWLIMDGALSRNESLLLLFGFFALIGWSTFSALRGKGDALEAEVSQELEEHAMPIGRAIMWLVIGLILLIASSRILVWGAVEIAQSLGVSDLVIGLTIVALGTSLPELAASVIAVKKGEHEIALGNVVGSNMFNLLAVIGIAGTIMPIETIPAGALSRDWSTMMALLVALLLMGIGWRGRNSGRVNRWEGAALLVAFSAYNIYLVFDVIQN</sequence>
<keyword evidence="2 5" id="KW-0812">Transmembrane</keyword>
<evidence type="ECO:0000313" key="8">
    <source>
        <dbReference type="Proteomes" id="UP001596364"/>
    </source>
</evidence>
<evidence type="ECO:0000256" key="3">
    <source>
        <dbReference type="ARBA" id="ARBA00022989"/>
    </source>
</evidence>
<dbReference type="Proteomes" id="UP001596364">
    <property type="component" value="Unassembled WGS sequence"/>
</dbReference>
<feature type="transmembrane region" description="Helical" evidence="5">
    <location>
        <begin position="242"/>
        <end position="263"/>
    </location>
</feature>
<comment type="caution">
    <text evidence="7">The sequence shown here is derived from an EMBL/GenBank/DDBJ whole genome shotgun (WGS) entry which is preliminary data.</text>
</comment>
<comment type="subcellular location">
    <subcellularLocation>
        <location evidence="1">Membrane</location>
        <topology evidence="1">Multi-pass membrane protein</topology>
    </subcellularLocation>
</comment>
<evidence type="ECO:0000256" key="4">
    <source>
        <dbReference type="ARBA" id="ARBA00023136"/>
    </source>
</evidence>
<dbReference type="InterPro" id="IPR044880">
    <property type="entry name" value="NCX_ion-bd_dom_sf"/>
</dbReference>
<evidence type="ECO:0000256" key="2">
    <source>
        <dbReference type="ARBA" id="ARBA00022692"/>
    </source>
</evidence>
<feature type="transmembrane region" description="Helical" evidence="5">
    <location>
        <begin position="78"/>
        <end position="96"/>
    </location>
</feature>
<keyword evidence="4 5" id="KW-0472">Membrane</keyword>
<keyword evidence="3 5" id="KW-1133">Transmembrane helix</keyword>
<dbReference type="InterPro" id="IPR004837">
    <property type="entry name" value="NaCa_Exmemb"/>
</dbReference>
<proteinExistence type="predicted"/>
<dbReference type="Gene3D" id="1.20.1420.30">
    <property type="entry name" value="NCX, central ion-binding region"/>
    <property type="match status" value="2"/>
</dbReference>
<evidence type="ECO:0000313" key="7">
    <source>
        <dbReference type="EMBL" id="MFC6438952.1"/>
    </source>
</evidence>
<evidence type="ECO:0000259" key="6">
    <source>
        <dbReference type="Pfam" id="PF01699"/>
    </source>
</evidence>
<evidence type="ECO:0000256" key="5">
    <source>
        <dbReference type="SAM" id="Phobius"/>
    </source>
</evidence>
<dbReference type="PANTHER" id="PTHR10846:SF8">
    <property type="entry name" value="INNER MEMBRANE PROTEIN YRBG"/>
    <property type="match status" value="1"/>
</dbReference>
<protein>
    <submittedName>
        <fullName evidence="7">Calcium/sodium antiporter</fullName>
    </submittedName>
</protein>
<keyword evidence="8" id="KW-1185">Reference proteome</keyword>
<dbReference type="RefSeq" id="WP_131259059.1">
    <property type="nucleotide sequence ID" value="NZ_JBHSUS010000001.1"/>
</dbReference>
<dbReference type="PANTHER" id="PTHR10846">
    <property type="entry name" value="SODIUM/POTASSIUM/CALCIUM EXCHANGER"/>
    <property type="match status" value="1"/>
</dbReference>
<feature type="transmembrane region" description="Helical" evidence="5">
    <location>
        <begin position="208"/>
        <end position="230"/>
    </location>
</feature>
<dbReference type="EMBL" id="JBHSUS010000001">
    <property type="protein sequence ID" value="MFC6438952.1"/>
    <property type="molecule type" value="Genomic_DNA"/>
</dbReference>